<sequence length="332" mass="35084">MEGSQRFGVRGDSPGHAGIGGTFAGRRLVLDAEGLEGVDVAVVGAPFDDGTSNRPGARFGPRAIRAADDGGHAGRPHLGTGLDPFAVFEVIDHGDCTVAPADLERSHEHLADVLRSVLAAGAVPLVLGGDHSLSLPTLRVLSERYGRDGYAVVHFDTHADTAAELYGVRISHGTPFRVAVEEGYLDGRRAVQIGLRGTWPGPDDFTWMREAGFRWHTMDEIEERGLHRVLDDAIAHVAGAAPRVYLTVDVDVLDPAFAPGTGTPEPGGLSTRELRGALRRVASELEICAADVVEVCPPFDVAGITALAAERIALDILTGMASRRASSSAGRR</sequence>
<evidence type="ECO:0000256" key="2">
    <source>
        <dbReference type="ARBA" id="ARBA00022723"/>
    </source>
</evidence>
<accession>A0ABT4REF1</accession>
<organism evidence="5 6">
    <name type="scientific">Solirubrobacter deserti</name>
    <dbReference type="NCBI Taxonomy" id="2282478"/>
    <lineage>
        <taxon>Bacteria</taxon>
        <taxon>Bacillati</taxon>
        <taxon>Actinomycetota</taxon>
        <taxon>Thermoleophilia</taxon>
        <taxon>Solirubrobacterales</taxon>
        <taxon>Solirubrobacteraceae</taxon>
        <taxon>Solirubrobacter</taxon>
    </lineage>
</organism>
<evidence type="ECO:0000313" key="6">
    <source>
        <dbReference type="Proteomes" id="UP001147700"/>
    </source>
</evidence>
<dbReference type="NCBIfam" id="TIGR01230">
    <property type="entry name" value="agmatinase"/>
    <property type="match status" value="1"/>
</dbReference>
<dbReference type="Pfam" id="PF00491">
    <property type="entry name" value="Arginase"/>
    <property type="match status" value="1"/>
</dbReference>
<dbReference type="InterPro" id="IPR005925">
    <property type="entry name" value="Agmatinase-rel"/>
</dbReference>
<dbReference type="PROSITE" id="PS01053">
    <property type="entry name" value="ARGINASE_1"/>
    <property type="match status" value="1"/>
</dbReference>
<dbReference type="InterPro" id="IPR006035">
    <property type="entry name" value="Ureohydrolase"/>
</dbReference>
<dbReference type="Gene3D" id="3.40.800.10">
    <property type="entry name" value="Ureohydrolase domain"/>
    <property type="match status" value="1"/>
</dbReference>
<proteinExistence type="inferred from homology"/>
<dbReference type="Proteomes" id="UP001147700">
    <property type="component" value="Unassembled WGS sequence"/>
</dbReference>
<comment type="caution">
    <text evidence="5">The sequence shown here is derived from an EMBL/GenBank/DDBJ whole genome shotgun (WGS) entry which is preliminary data.</text>
</comment>
<dbReference type="InterPro" id="IPR023696">
    <property type="entry name" value="Ureohydrolase_dom_sf"/>
</dbReference>
<name>A0ABT4REF1_9ACTN</name>
<reference evidence="5" key="1">
    <citation type="submission" date="2022-10" db="EMBL/GenBank/DDBJ databases">
        <title>The WGS of Solirubrobacter sp. CPCC 204708.</title>
        <authorList>
            <person name="Jiang Z."/>
        </authorList>
    </citation>
    <scope>NUCLEOTIDE SEQUENCE</scope>
    <source>
        <strain evidence="5">CPCC 204708</strain>
    </source>
</reference>
<evidence type="ECO:0000256" key="3">
    <source>
        <dbReference type="ARBA" id="ARBA00022801"/>
    </source>
</evidence>
<protein>
    <submittedName>
        <fullName evidence="5">Agmatinase</fullName>
        <ecNumber evidence="5">3.5.3.11</ecNumber>
    </submittedName>
</protein>
<evidence type="ECO:0000256" key="4">
    <source>
        <dbReference type="RuleBase" id="RU003684"/>
    </source>
</evidence>
<dbReference type="PANTHER" id="PTHR11358">
    <property type="entry name" value="ARGINASE/AGMATINASE"/>
    <property type="match status" value="1"/>
</dbReference>
<dbReference type="PIRSF" id="PIRSF036979">
    <property type="entry name" value="Arginase"/>
    <property type="match status" value="1"/>
</dbReference>
<dbReference type="SUPFAM" id="SSF52768">
    <property type="entry name" value="Arginase/deacetylase"/>
    <property type="match status" value="1"/>
</dbReference>
<comment type="similarity">
    <text evidence="1">Belongs to the arginase family. Agmatinase subfamily.</text>
</comment>
<keyword evidence="2" id="KW-0479">Metal-binding</keyword>
<dbReference type="PANTHER" id="PTHR11358:SF26">
    <property type="entry name" value="GUANIDINO ACID HYDROLASE, MITOCHONDRIAL"/>
    <property type="match status" value="1"/>
</dbReference>
<evidence type="ECO:0000256" key="1">
    <source>
        <dbReference type="ARBA" id="ARBA00009227"/>
    </source>
</evidence>
<evidence type="ECO:0000313" key="5">
    <source>
        <dbReference type="EMBL" id="MDA0136897.1"/>
    </source>
</evidence>
<dbReference type="PROSITE" id="PS51409">
    <property type="entry name" value="ARGINASE_2"/>
    <property type="match status" value="1"/>
</dbReference>
<keyword evidence="6" id="KW-1185">Reference proteome</keyword>
<dbReference type="EC" id="3.5.3.11" evidence="5"/>
<keyword evidence="3 4" id="KW-0378">Hydrolase</keyword>
<dbReference type="InterPro" id="IPR020855">
    <property type="entry name" value="Ureohydrolase_Mn_BS"/>
</dbReference>
<dbReference type="EMBL" id="JAPCID010000006">
    <property type="protein sequence ID" value="MDA0136897.1"/>
    <property type="molecule type" value="Genomic_DNA"/>
</dbReference>
<gene>
    <name evidence="5" type="primary">speB</name>
    <name evidence="5" type="ORF">OJ962_05250</name>
</gene>
<dbReference type="RefSeq" id="WP_202953763.1">
    <property type="nucleotide sequence ID" value="NZ_JAPCID010000006.1"/>
</dbReference>
<dbReference type="GO" id="GO:0008783">
    <property type="term" value="F:agmatinase activity"/>
    <property type="evidence" value="ECO:0007669"/>
    <property type="project" value="UniProtKB-EC"/>
</dbReference>